<keyword evidence="1" id="KW-0812">Transmembrane</keyword>
<proteinExistence type="predicted"/>
<organism evidence="2 3">
    <name type="scientific">Syncephalastrum racemosum</name>
    <name type="common">Filamentous fungus</name>
    <dbReference type="NCBI Taxonomy" id="13706"/>
    <lineage>
        <taxon>Eukaryota</taxon>
        <taxon>Fungi</taxon>
        <taxon>Fungi incertae sedis</taxon>
        <taxon>Mucoromycota</taxon>
        <taxon>Mucoromycotina</taxon>
        <taxon>Mucoromycetes</taxon>
        <taxon>Mucorales</taxon>
        <taxon>Syncephalastraceae</taxon>
        <taxon>Syncephalastrum</taxon>
    </lineage>
</organism>
<evidence type="ECO:0000313" key="3">
    <source>
        <dbReference type="Proteomes" id="UP000242180"/>
    </source>
</evidence>
<keyword evidence="1" id="KW-1133">Transmembrane helix</keyword>
<dbReference type="EMBL" id="MCGN01000001">
    <property type="protein sequence ID" value="ORZ02884.1"/>
    <property type="molecule type" value="Genomic_DNA"/>
</dbReference>
<reference evidence="2 3" key="1">
    <citation type="submission" date="2016-07" db="EMBL/GenBank/DDBJ databases">
        <title>Pervasive Adenine N6-methylation of Active Genes in Fungi.</title>
        <authorList>
            <consortium name="DOE Joint Genome Institute"/>
            <person name="Mondo S.J."/>
            <person name="Dannebaum R.O."/>
            <person name="Kuo R.C."/>
            <person name="Labutti K."/>
            <person name="Haridas S."/>
            <person name="Kuo A."/>
            <person name="Salamov A."/>
            <person name="Ahrendt S.R."/>
            <person name="Lipzen A."/>
            <person name="Sullivan W."/>
            <person name="Andreopoulos W.B."/>
            <person name="Clum A."/>
            <person name="Lindquist E."/>
            <person name="Daum C."/>
            <person name="Ramamoorthy G.K."/>
            <person name="Gryganskyi A."/>
            <person name="Culley D."/>
            <person name="Magnuson J.K."/>
            <person name="James T.Y."/>
            <person name="O'Malley M.A."/>
            <person name="Stajich J.E."/>
            <person name="Spatafora J.W."/>
            <person name="Visel A."/>
            <person name="Grigoriev I.V."/>
        </authorList>
    </citation>
    <scope>NUCLEOTIDE SEQUENCE [LARGE SCALE GENOMIC DNA]</scope>
    <source>
        <strain evidence="2 3">NRRL 2496</strain>
    </source>
</reference>
<dbReference type="Proteomes" id="UP000242180">
    <property type="component" value="Unassembled WGS sequence"/>
</dbReference>
<evidence type="ECO:0000313" key="2">
    <source>
        <dbReference type="EMBL" id="ORZ02884.1"/>
    </source>
</evidence>
<accession>A0A1X2HTR1</accession>
<protein>
    <submittedName>
        <fullName evidence="2">Uncharacterized protein</fullName>
    </submittedName>
</protein>
<evidence type="ECO:0000256" key="1">
    <source>
        <dbReference type="SAM" id="Phobius"/>
    </source>
</evidence>
<gene>
    <name evidence="2" type="ORF">BCR43DRAFT_482335</name>
</gene>
<sequence>MRTHHPHLSNILLSLLSPFAHTAFLYFRLGPWCFLQPFHFSSLSDVSQFVTLTHIFKVS</sequence>
<name>A0A1X2HTR1_SYNRA</name>
<dbReference type="AlphaFoldDB" id="A0A1X2HTR1"/>
<keyword evidence="1" id="KW-0472">Membrane</keyword>
<dbReference type="InParanoid" id="A0A1X2HTR1"/>
<feature type="transmembrane region" description="Helical" evidence="1">
    <location>
        <begin position="12"/>
        <end position="29"/>
    </location>
</feature>
<keyword evidence="3" id="KW-1185">Reference proteome</keyword>
<comment type="caution">
    <text evidence="2">The sequence shown here is derived from an EMBL/GenBank/DDBJ whole genome shotgun (WGS) entry which is preliminary data.</text>
</comment>